<reference evidence="6 7" key="1">
    <citation type="journal article" date="2019" name="Int. J. Syst. Evol. Microbiol.">
        <title>The Global Catalogue of Microorganisms (GCM) 10K type strain sequencing project: providing services to taxonomists for standard genome sequencing and annotation.</title>
        <authorList>
            <consortium name="The Broad Institute Genomics Platform"/>
            <consortium name="The Broad Institute Genome Sequencing Center for Infectious Disease"/>
            <person name="Wu L."/>
            <person name="Ma J."/>
        </authorList>
    </citation>
    <scope>NUCLEOTIDE SEQUENCE [LARGE SCALE GENOMIC DNA]</scope>
    <source>
        <strain evidence="6 7">JCM 15900</strain>
    </source>
</reference>
<sequence>MLIVPEVRALLTRADGPRDVFDRIVPVALPMVTRFRGLTVRQTCLVHGPAGWAEFAPFEEYAAPEAAHWLAAALESAVLEFPEPLRATVPVNATIPAVAAEDVAGLAARFTGAQAVKVKIAEHGIASLTEDLARIAAVRAAMPEAALRCDANAAYSPAEARQAVVALAETGSLQYLEQPVATVEELADLRAWIGAEGLPVPLAADESIRKAADPLRVAALGAADVIIVKAQPLGGIRAAAEVVAQAGLPAVVSSALESSVGLAAGAALAAWLPVPEAAFDGHAPAAGLGTAALFASDVCAPPLLPVGGALPVGRTAPDEALLRAHAAGPERVRFWTERLEACWEVLRREA</sequence>
<evidence type="ECO:0000313" key="7">
    <source>
        <dbReference type="Proteomes" id="UP001500984"/>
    </source>
</evidence>
<dbReference type="InterPro" id="IPR036849">
    <property type="entry name" value="Enolase-like_C_sf"/>
</dbReference>
<feature type="binding site" evidence="4">
    <location>
        <position position="205"/>
    </location>
    <ligand>
        <name>Mg(2+)</name>
        <dbReference type="ChEBI" id="CHEBI:18420"/>
    </ligand>
</feature>
<dbReference type="SFLD" id="SFLDS00001">
    <property type="entry name" value="Enolase"/>
    <property type="match status" value="1"/>
</dbReference>
<feature type="active site" description="Proton donor" evidence="4">
    <location>
        <position position="119"/>
    </location>
</feature>
<dbReference type="Pfam" id="PF18374">
    <property type="entry name" value="Enolase_like_N"/>
    <property type="match status" value="1"/>
</dbReference>
<evidence type="ECO:0000256" key="3">
    <source>
        <dbReference type="ARBA" id="ARBA00023239"/>
    </source>
</evidence>
<dbReference type="NCBIfam" id="NF002782">
    <property type="entry name" value="PRK02901.1"/>
    <property type="match status" value="1"/>
</dbReference>
<dbReference type="SFLD" id="SFLDF00009">
    <property type="entry name" value="o-succinylbenzoate_synthase"/>
    <property type="match status" value="1"/>
</dbReference>
<evidence type="ECO:0000256" key="2">
    <source>
        <dbReference type="ARBA" id="ARBA00022842"/>
    </source>
</evidence>
<dbReference type="EC" id="4.2.1.113" evidence="4"/>
<comment type="pathway">
    <text evidence="4">Quinol/quinone metabolism; menaquinone biosynthesis.</text>
</comment>
<dbReference type="PANTHER" id="PTHR48073:SF2">
    <property type="entry name" value="O-SUCCINYLBENZOATE SYNTHASE"/>
    <property type="match status" value="1"/>
</dbReference>
<feature type="active site" description="Proton acceptor" evidence="4">
    <location>
        <position position="229"/>
    </location>
</feature>
<keyword evidence="2 4" id="KW-0460">Magnesium</keyword>
<dbReference type="Gene3D" id="3.20.20.120">
    <property type="entry name" value="Enolase-like C-terminal domain"/>
    <property type="match status" value="1"/>
</dbReference>
<feature type="binding site" evidence="4">
    <location>
        <position position="150"/>
    </location>
    <ligand>
        <name>Mg(2+)</name>
        <dbReference type="ChEBI" id="CHEBI:18420"/>
    </ligand>
</feature>
<evidence type="ECO:0000256" key="1">
    <source>
        <dbReference type="ARBA" id="ARBA00022723"/>
    </source>
</evidence>
<dbReference type="PANTHER" id="PTHR48073">
    <property type="entry name" value="O-SUCCINYLBENZOATE SYNTHASE-RELATED"/>
    <property type="match status" value="1"/>
</dbReference>
<dbReference type="HAMAP" id="MF_00470">
    <property type="entry name" value="MenC_1"/>
    <property type="match status" value="1"/>
</dbReference>
<accession>A0ABN2WYJ1</accession>
<comment type="caution">
    <text evidence="6">The sequence shown here is derived from an EMBL/GenBank/DDBJ whole genome shotgun (WGS) entry which is preliminary data.</text>
</comment>
<protein>
    <recommendedName>
        <fullName evidence="4">o-succinylbenzoate synthase</fullName>
        <shortName evidence="4">OSB synthase</shortName>
        <shortName evidence="4">OSBS</shortName>
        <ecNumber evidence="4">4.2.1.113</ecNumber>
    </recommendedName>
    <alternativeName>
        <fullName evidence="4">4-(2'-carboxyphenyl)-4-oxybutyric acid synthase</fullName>
    </alternativeName>
    <alternativeName>
        <fullName evidence="4">o-succinylbenzoic acid synthase</fullName>
    </alternativeName>
</protein>
<feature type="binding site" evidence="4">
    <location>
        <position position="177"/>
    </location>
    <ligand>
        <name>Mg(2+)</name>
        <dbReference type="ChEBI" id="CHEBI:18420"/>
    </ligand>
</feature>
<proteinExistence type="inferred from homology"/>
<dbReference type="Pfam" id="PF13378">
    <property type="entry name" value="MR_MLE_C"/>
    <property type="match status" value="1"/>
</dbReference>
<evidence type="ECO:0000313" key="6">
    <source>
        <dbReference type="EMBL" id="GAA2100045.1"/>
    </source>
</evidence>
<dbReference type="RefSeq" id="WP_291795103.1">
    <property type="nucleotide sequence ID" value="NZ_BAAAPZ010000008.1"/>
</dbReference>
<organism evidence="6 7">
    <name type="scientific">Brevibacterium salitolerans</name>
    <dbReference type="NCBI Taxonomy" id="1403566"/>
    <lineage>
        <taxon>Bacteria</taxon>
        <taxon>Bacillati</taxon>
        <taxon>Actinomycetota</taxon>
        <taxon>Actinomycetes</taxon>
        <taxon>Micrococcales</taxon>
        <taxon>Brevibacteriaceae</taxon>
        <taxon>Brevibacterium</taxon>
    </lineage>
</organism>
<comment type="function">
    <text evidence="4">Converts 2-succinyl-6-hydroxy-2,4-cyclohexadiene-1-carboxylate (SHCHC) to 2-succinylbenzoate (OSB).</text>
</comment>
<evidence type="ECO:0000259" key="5">
    <source>
        <dbReference type="SMART" id="SM00922"/>
    </source>
</evidence>
<dbReference type="SMART" id="SM00922">
    <property type="entry name" value="MR_MLE"/>
    <property type="match status" value="1"/>
</dbReference>
<keyword evidence="1 4" id="KW-0479">Metal-binding</keyword>
<dbReference type="InterPro" id="IPR013342">
    <property type="entry name" value="Mandelate_racemase_C"/>
</dbReference>
<comment type="pathway">
    <text evidence="4">Quinol/quinone metabolism; 1,4-dihydroxy-2-naphthoate biosynthesis; 1,4-dihydroxy-2-naphthoate from chorismate: step 4/7.</text>
</comment>
<keyword evidence="7" id="KW-1185">Reference proteome</keyword>
<dbReference type="SFLD" id="SFLDG00180">
    <property type="entry name" value="muconate_cycloisomerase"/>
    <property type="match status" value="1"/>
</dbReference>
<comment type="similarity">
    <text evidence="4">Belongs to the mandelate racemase/muconate lactonizing enzyme family. MenC type 1 subfamily.</text>
</comment>
<dbReference type="EMBL" id="BAAAPZ010000008">
    <property type="protein sequence ID" value="GAA2100045.1"/>
    <property type="molecule type" value="Genomic_DNA"/>
</dbReference>
<comment type="catalytic activity">
    <reaction evidence="4">
        <text>(1R,6R)-6-hydroxy-2-succinyl-cyclohexa-2,4-diene-1-carboxylate = 2-succinylbenzoate + H2O</text>
        <dbReference type="Rhea" id="RHEA:10196"/>
        <dbReference type="ChEBI" id="CHEBI:15377"/>
        <dbReference type="ChEBI" id="CHEBI:18325"/>
        <dbReference type="ChEBI" id="CHEBI:58689"/>
        <dbReference type="EC" id="4.2.1.113"/>
    </reaction>
</comment>
<evidence type="ECO:0000256" key="4">
    <source>
        <dbReference type="HAMAP-Rule" id="MF_00470"/>
    </source>
</evidence>
<dbReference type="SUPFAM" id="SSF51604">
    <property type="entry name" value="Enolase C-terminal domain-like"/>
    <property type="match status" value="1"/>
</dbReference>
<dbReference type="Proteomes" id="UP001500984">
    <property type="component" value="Unassembled WGS sequence"/>
</dbReference>
<keyword evidence="3 4" id="KW-0456">Lyase</keyword>
<feature type="domain" description="Mandelate racemase/muconate lactonizing enzyme C-terminal" evidence="5">
    <location>
        <begin position="96"/>
        <end position="193"/>
    </location>
</feature>
<dbReference type="InterPro" id="IPR029065">
    <property type="entry name" value="Enolase_C-like"/>
</dbReference>
<comment type="cofactor">
    <cofactor evidence="4">
        <name>a divalent metal cation</name>
        <dbReference type="ChEBI" id="CHEBI:60240"/>
    </cofactor>
</comment>
<gene>
    <name evidence="4" type="primary">menC</name>
    <name evidence="6" type="ORF">GCM10009823_22190</name>
</gene>
<name>A0ABN2WYJ1_9MICO</name>
<dbReference type="InterPro" id="IPR010196">
    <property type="entry name" value="OSB_synthase_MenC1"/>
</dbReference>
<dbReference type="CDD" id="cd03320">
    <property type="entry name" value="OSBS"/>
    <property type="match status" value="1"/>
</dbReference>
<keyword evidence="4" id="KW-0474">Menaquinone biosynthesis</keyword>